<dbReference type="PANTHER" id="PTHR30327:SF1">
    <property type="entry name" value="UPF0301 PROTEIN YQGE"/>
    <property type="match status" value="1"/>
</dbReference>
<accession>A0ABR5HJX1</accession>
<dbReference type="Proteomes" id="UP000242951">
    <property type="component" value="Unassembled WGS sequence"/>
</dbReference>
<dbReference type="NCBIfam" id="NF001267">
    <property type="entry name" value="PRK00228.1-2"/>
    <property type="match status" value="1"/>
</dbReference>
<evidence type="ECO:0000256" key="1">
    <source>
        <dbReference type="ARBA" id="ARBA00009600"/>
    </source>
</evidence>
<evidence type="ECO:0000256" key="2">
    <source>
        <dbReference type="HAMAP-Rule" id="MF_00758"/>
    </source>
</evidence>
<proteinExistence type="inferred from homology"/>
<dbReference type="Gene3D" id="3.40.1740.10">
    <property type="entry name" value="VC0467-like"/>
    <property type="match status" value="1"/>
</dbReference>
<name>A0ABR5HJX1_9BURK</name>
<comment type="caution">
    <text evidence="3">The sequence shown here is derived from an EMBL/GenBank/DDBJ whole genome shotgun (WGS) entry which is preliminary data.</text>
</comment>
<protein>
    <recommendedName>
        <fullName evidence="2">UPF0301 protein BPMI_01687c</fullName>
    </recommendedName>
</protein>
<reference evidence="3 4" key="1">
    <citation type="submission" date="2015-06" db="EMBL/GenBank/DDBJ databases">
        <title>Comparative genomics of Burkholderia leaf nodule symbionts.</title>
        <authorList>
            <person name="Carlier A."/>
            <person name="Eberl L."/>
            <person name="Pinto-Carbo M."/>
        </authorList>
    </citation>
    <scope>NUCLEOTIDE SEQUENCE [LARGE SCALE GENOMIC DNA]</scope>
    <source>
        <strain evidence="3 4">UZHbot3</strain>
    </source>
</reference>
<dbReference type="PANTHER" id="PTHR30327">
    <property type="entry name" value="UNCHARACTERIZED PROTEIN YQGE"/>
    <property type="match status" value="1"/>
</dbReference>
<dbReference type="SUPFAM" id="SSF143456">
    <property type="entry name" value="VC0467-like"/>
    <property type="match status" value="1"/>
</dbReference>
<evidence type="ECO:0000313" key="3">
    <source>
        <dbReference type="EMBL" id="KMQ77179.1"/>
    </source>
</evidence>
<dbReference type="EMBL" id="LELG01000373">
    <property type="protein sequence ID" value="KMQ77179.1"/>
    <property type="molecule type" value="Genomic_DNA"/>
</dbReference>
<dbReference type="Pfam" id="PF02622">
    <property type="entry name" value="DUF179"/>
    <property type="match status" value="1"/>
</dbReference>
<organism evidence="3 4">
    <name type="scientific">Candidatus Burkholderia pumila</name>
    <dbReference type="NCBI Taxonomy" id="1090375"/>
    <lineage>
        <taxon>Bacteria</taxon>
        <taxon>Pseudomonadati</taxon>
        <taxon>Pseudomonadota</taxon>
        <taxon>Betaproteobacteria</taxon>
        <taxon>Burkholderiales</taxon>
        <taxon>Burkholderiaceae</taxon>
        <taxon>Burkholderia</taxon>
    </lineage>
</organism>
<dbReference type="NCBIfam" id="NF001266">
    <property type="entry name" value="PRK00228.1-1"/>
    <property type="match status" value="1"/>
</dbReference>
<evidence type="ECO:0000313" key="4">
    <source>
        <dbReference type="Proteomes" id="UP000242951"/>
    </source>
</evidence>
<gene>
    <name evidence="3" type="ORF">BPMI_01687c</name>
</gene>
<keyword evidence="4" id="KW-1185">Reference proteome</keyword>
<comment type="similarity">
    <text evidence="1 2">Belongs to the UPF0301 (AlgH) family.</text>
</comment>
<dbReference type="HAMAP" id="MF_00758">
    <property type="entry name" value="UPF0301"/>
    <property type="match status" value="1"/>
</dbReference>
<sequence length="260" mass="28419">MNERHAPVFFIERIENFAIENERAQHAAAPCKRVIECSIIRRSQVPPKPDQTYIKVGHLAAPLLKSLIMSKTSDHINLTNQFLIAMPSMADPAFSGTVVYLCDHNKKSALGLVINRPTDIDLQSLFQRIDLKLEIEPLVHLPVYFGGPVQTERGFVLHEEGEGEPYSSSMSVPGGLAMTTSKDVLEAVASGKGPERFLLTLGHAGWGAGQLEEEISKNGWLTVEADPRIIFDVPAEDRLEAALSLLGVSRSMLSGEAGHA</sequence>
<dbReference type="InterPro" id="IPR003774">
    <property type="entry name" value="AlgH-like"/>
</dbReference>